<protein>
    <recommendedName>
        <fullName evidence="2">Immunoglobulin V-set domain-containing protein</fullName>
    </recommendedName>
</protein>
<dbReference type="Proteomes" id="UP000694546">
    <property type="component" value="Chromosome 11"/>
</dbReference>
<reference evidence="3" key="1">
    <citation type="submission" date="2025-08" db="UniProtKB">
        <authorList>
            <consortium name="Ensembl"/>
        </authorList>
    </citation>
    <scope>IDENTIFICATION</scope>
</reference>
<dbReference type="Ensembl" id="ENSGMOT00000042188.1">
    <property type="protein sequence ID" value="ENSGMOP00000068034.1"/>
    <property type="gene ID" value="ENSGMOG00000026124.1"/>
</dbReference>
<feature type="compositionally biased region" description="Pro residues" evidence="1">
    <location>
        <begin position="148"/>
        <end position="157"/>
    </location>
</feature>
<evidence type="ECO:0000313" key="4">
    <source>
        <dbReference type="Proteomes" id="UP000694546"/>
    </source>
</evidence>
<evidence type="ECO:0000256" key="1">
    <source>
        <dbReference type="SAM" id="MobiDB-lite"/>
    </source>
</evidence>
<dbReference type="Gene3D" id="2.60.40.10">
    <property type="entry name" value="Immunoglobulins"/>
    <property type="match status" value="1"/>
</dbReference>
<proteinExistence type="predicted"/>
<dbReference type="GeneTree" id="ENSGT00940000177810"/>
<accession>A0A8C5D1Q6</accession>
<evidence type="ECO:0000259" key="2">
    <source>
        <dbReference type="Pfam" id="PF07686"/>
    </source>
</evidence>
<reference evidence="3" key="2">
    <citation type="submission" date="2025-09" db="UniProtKB">
        <authorList>
            <consortium name="Ensembl"/>
        </authorList>
    </citation>
    <scope>IDENTIFICATION</scope>
</reference>
<evidence type="ECO:0000313" key="3">
    <source>
        <dbReference type="Ensembl" id="ENSGMOP00000068034.1"/>
    </source>
</evidence>
<feature type="region of interest" description="Disordered" evidence="1">
    <location>
        <begin position="140"/>
        <end position="165"/>
    </location>
</feature>
<feature type="domain" description="Immunoglobulin V-set" evidence="2">
    <location>
        <begin position="21"/>
        <end position="118"/>
    </location>
</feature>
<dbReference type="AlphaFoldDB" id="A0A8C5D1Q6"/>
<sequence length="165" mass="17547">MGSPHPGPHRMCVGGSILPAGPLSGAAGGAVLFSTTLEPSTRPFISLGWSFRGRNFITYAVTGRDVVDEAYAARVTLDRTTGSLQLRDLVLGDSGDYLVSITPDGEQQKTGTMQLNVYGEPPMSSLYRAVTTLSPLCWLQRPSQGRPSPTPPPPPPSSQGRARPR</sequence>
<dbReference type="SUPFAM" id="SSF48726">
    <property type="entry name" value="Immunoglobulin"/>
    <property type="match status" value="1"/>
</dbReference>
<dbReference type="InterPro" id="IPR013783">
    <property type="entry name" value="Ig-like_fold"/>
</dbReference>
<dbReference type="InterPro" id="IPR036179">
    <property type="entry name" value="Ig-like_dom_sf"/>
</dbReference>
<name>A0A8C5D1Q6_GADMO</name>
<dbReference type="InterPro" id="IPR013106">
    <property type="entry name" value="Ig_V-set"/>
</dbReference>
<organism evidence="3 4">
    <name type="scientific">Gadus morhua</name>
    <name type="common">Atlantic cod</name>
    <dbReference type="NCBI Taxonomy" id="8049"/>
    <lineage>
        <taxon>Eukaryota</taxon>
        <taxon>Metazoa</taxon>
        <taxon>Chordata</taxon>
        <taxon>Craniata</taxon>
        <taxon>Vertebrata</taxon>
        <taxon>Euteleostomi</taxon>
        <taxon>Actinopterygii</taxon>
        <taxon>Neopterygii</taxon>
        <taxon>Teleostei</taxon>
        <taxon>Neoteleostei</taxon>
        <taxon>Acanthomorphata</taxon>
        <taxon>Zeiogadaria</taxon>
        <taxon>Gadariae</taxon>
        <taxon>Gadiformes</taxon>
        <taxon>Gadoidei</taxon>
        <taxon>Gadidae</taxon>
        <taxon>Gadus</taxon>
    </lineage>
</organism>
<dbReference type="Pfam" id="PF07686">
    <property type="entry name" value="V-set"/>
    <property type="match status" value="1"/>
</dbReference>
<keyword evidence="4" id="KW-1185">Reference proteome</keyword>